<evidence type="ECO:0000256" key="4">
    <source>
        <dbReference type="ARBA" id="ARBA00022692"/>
    </source>
</evidence>
<evidence type="ECO:0000313" key="9">
    <source>
        <dbReference type="EMBL" id="ABK23683.1"/>
    </source>
</evidence>
<dbReference type="PANTHER" id="PTHR13301">
    <property type="entry name" value="X-BOX TRANSCRIPTION FACTOR-RELATED"/>
    <property type="match status" value="1"/>
</dbReference>
<dbReference type="GO" id="GO:0016760">
    <property type="term" value="F:cellulose synthase (UDP-forming) activity"/>
    <property type="evidence" value="ECO:0007669"/>
    <property type="project" value="InterPro"/>
</dbReference>
<feature type="transmembrane region" description="Helical" evidence="8">
    <location>
        <begin position="133"/>
        <end position="156"/>
    </location>
</feature>
<dbReference type="AlphaFoldDB" id="A9NSS2"/>
<comment type="subcellular location">
    <subcellularLocation>
        <location evidence="1">Endomembrane system</location>
    </subcellularLocation>
</comment>
<sequence>MFLQRIAYLYDCMFYAGISVLVVLYAILHAACLLSAKSLTPKISDPESIWFLSAMCFQHGMSFLEFWWASHGSFQQWWNDERFWWISNASCFLLGTLEAFFISIGLLETGFSVTPKSSETDNASPYEITASPLFISLVMLVMMFSVATVTAAALVINGGTESFNYMCGELLCGMWSLVILYPILSQLLKVRKGIDKVPLSVMLPSVIGTIVFCVMVNTYIF</sequence>
<evidence type="ECO:0000256" key="3">
    <source>
        <dbReference type="ARBA" id="ARBA00022679"/>
    </source>
</evidence>
<dbReference type="GO" id="GO:0016020">
    <property type="term" value="C:membrane"/>
    <property type="evidence" value="ECO:0007669"/>
    <property type="project" value="InterPro"/>
</dbReference>
<dbReference type="EMBL" id="EF084364">
    <property type="protein sequence ID" value="ABK23683.1"/>
    <property type="molecule type" value="mRNA"/>
</dbReference>
<feature type="transmembrane region" description="Helical" evidence="8">
    <location>
        <begin position="12"/>
        <end position="36"/>
    </location>
</feature>
<keyword evidence="5 8" id="KW-1133">Transmembrane helix</keyword>
<evidence type="ECO:0000256" key="1">
    <source>
        <dbReference type="ARBA" id="ARBA00004308"/>
    </source>
</evidence>
<evidence type="ECO:0000256" key="7">
    <source>
        <dbReference type="ARBA" id="ARBA00023316"/>
    </source>
</evidence>
<dbReference type="InterPro" id="IPR005150">
    <property type="entry name" value="Cellulose_synth"/>
</dbReference>
<feature type="transmembrane region" description="Helical" evidence="8">
    <location>
        <begin position="48"/>
        <end position="68"/>
    </location>
</feature>
<protein>
    <submittedName>
        <fullName evidence="9">Uncharacterized protein</fullName>
    </submittedName>
</protein>
<evidence type="ECO:0000256" key="2">
    <source>
        <dbReference type="ARBA" id="ARBA00022676"/>
    </source>
</evidence>
<evidence type="ECO:0000256" key="6">
    <source>
        <dbReference type="ARBA" id="ARBA00023136"/>
    </source>
</evidence>
<evidence type="ECO:0000256" key="8">
    <source>
        <dbReference type="SAM" id="Phobius"/>
    </source>
</evidence>
<organism evidence="9">
    <name type="scientific">Picea sitchensis</name>
    <name type="common">Sitka spruce</name>
    <name type="synonym">Pinus sitchensis</name>
    <dbReference type="NCBI Taxonomy" id="3332"/>
    <lineage>
        <taxon>Eukaryota</taxon>
        <taxon>Viridiplantae</taxon>
        <taxon>Streptophyta</taxon>
        <taxon>Embryophyta</taxon>
        <taxon>Tracheophyta</taxon>
        <taxon>Spermatophyta</taxon>
        <taxon>Pinopsida</taxon>
        <taxon>Pinidae</taxon>
        <taxon>Conifers I</taxon>
        <taxon>Pinales</taxon>
        <taxon>Pinaceae</taxon>
        <taxon>Picea</taxon>
    </lineage>
</organism>
<accession>A9NSS2</accession>
<dbReference type="GO" id="GO:0071555">
    <property type="term" value="P:cell wall organization"/>
    <property type="evidence" value="ECO:0007669"/>
    <property type="project" value="UniProtKB-KW"/>
</dbReference>
<feature type="transmembrane region" description="Helical" evidence="8">
    <location>
        <begin position="199"/>
        <end position="220"/>
    </location>
</feature>
<keyword evidence="2" id="KW-0328">Glycosyltransferase</keyword>
<reference evidence="9" key="1">
    <citation type="journal article" date="2008" name="BMC Genomics">
        <title>A conifer genomics resource of 200,000 spruce (Picea spp.) ESTs and 6,464 high-quality, sequence-finished full-length cDNAs for Sitka spruce (Picea sitchensis).</title>
        <authorList>
            <person name="Ralph S.G."/>
            <person name="Chun H.J."/>
            <person name="Kolosova N."/>
            <person name="Cooper D."/>
            <person name="Oddy C."/>
            <person name="Ritland C.E."/>
            <person name="Kirkpatrick R."/>
            <person name="Moore R."/>
            <person name="Barber S."/>
            <person name="Holt R.A."/>
            <person name="Jones S.J."/>
            <person name="Marra M.A."/>
            <person name="Douglas C.J."/>
            <person name="Ritland K."/>
            <person name="Bohlmann J."/>
        </authorList>
    </citation>
    <scope>NUCLEOTIDE SEQUENCE</scope>
    <source>
        <tissue evidence="9">Green portion of the leader tissue</tissue>
    </source>
</reference>
<feature type="transmembrane region" description="Helical" evidence="8">
    <location>
        <begin position="89"/>
        <end position="113"/>
    </location>
</feature>
<keyword evidence="7" id="KW-0961">Cell wall biogenesis/degradation</keyword>
<proteinExistence type="evidence at transcript level"/>
<keyword evidence="3" id="KW-0808">Transferase</keyword>
<evidence type="ECO:0000256" key="5">
    <source>
        <dbReference type="ARBA" id="ARBA00022989"/>
    </source>
</evidence>
<dbReference type="GO" id="GO:0030244">
    <property type="term" value="P:cellulose biosynthetic process"/>
    <property type="evidence" value="ECO:0007669"/>
    <property type="project" value="InterPro"/>
</dbReference>
<keyword evidence="4 8" id="KW-0812">Transmembrane</keyword>
<feature type="transmembrane region" description="Helical" evidence="8">
    <location>
        <begin position="163"/>
        <end position="184"/>
    </location>
</feature>
<dbReference type="Pfam" id="PF03552">
    <property type="entry name" value="Cellulose_synt"/>
    <property type="match status" value="1"/>
</dbReference>
<keyword evidence="6 8" id="KW-0472">Membrane</keyword>
<dbReference type="GO" id="GO:0012505">
    <property type="term" value="C:endomembrane system"/>
    <property type="evidence" value="ECO:0007669"/>
    <property type="project" value="UniProtKB-SubCell"/>
</dbReference>
<name>A9NSS2_PICSI</name>